<feature type="compositionally biased region" description="Pro residues" evidence="1">
    <location>
        <begin position="79"/>
        <end position="109"/>
    </location>
</feature>
<reference evidence="2 3" key="1">
    <citation type="submission" date="2024-06" db="EMBL/GenBank/DDBJ databases">
        <title>A chromosome level genome sequence of Diviner's sage (Salvia divinorum).</title>
        <authorList>
            <person name="Ford S.A."/>
            <person name="Ro D.-K."/>
            <person name="Ness R.W."/>
            <person name="Phillips M.A."/>
        </authorList>
    </citation>
    <scope>NUCLEOTIDE SEQUENCE [LARGE SCALE GENOMIC DNA]</scope>
    <source>
        <strain evidence="2">SAF-2024a</strain>
        <tissue evidence="2">Leaf</tissue>
    </source>
</reference>
<feature type="compositionally biased region" description="Pro residues" evidence="1">
    <location>
        <begin position="14"/>
        <end position="71"/>
    </location>
</feature>
<dbReference type="AlphaFoldDB" id="A0ABD1GPU3"/>
<name>A0ABD1GPU3_SALDI</name>
<dbReference type="PANTHER" id="PTHR33472:SF1">
    <property type="entry name" value="EXTENSIN-RELATED"/>
    <property type="match status" value="1"/>
</dbReference>
<feature type="compositionally biased region" description="Basic and acidic residues" evidence="1">
    <location>
        <begin position="185"/>
        <end position="196"/>
    </location>
</feature>
<proteinExistence type="predicted"/>
<sequence>MATQRPPWFRLPTMRPPAPAPAPAPATPTPRPPAIVRPAIPIRPPPPPQEPAPASQPPTAPPSPPAPPKPTSPVATTTPSPPPSSPVAPRPSPPRAPVASSPPPPPPSSPVTKSVSVPTLSPQIKTQTPSPPSSKPTPPLPTAETANLKKATPLSSPKPLQPSHETKASSHPPSPLQLPPAQMRPSKEDHEPKIEQKSVLVQESIEKPTKANNAHTLHSVPSKGKRELPTKDKGTIKKLSDSEDLGMRVITIAGENRGALMEITSSNKKKHPRGTAYTLANDTTGDHKDRNPVAQSQPPMATFLNSNVQGVNNSIVFNSSCHHNDPGIHLSLVRKLNASRGNHHG</sequence>
<feature type="compositionally biased region" description="Pro residues" evidence="1">
    <location>
        <begin position="129"/>
        <end position="141"/>
    </location>
</feature>
<dbReference type="PRINTS" id="PR01217">
    <property type="entry name" value="PRICHEXTENSN"/>
</dbReference>
<evidence type="ECO:0000256" key="1">
    <source>
        <dbReference type="SAM" id="MobiDB-lite"/>
    </source>
</evidence>
<comment type="caution">
    <text evidence="2">The sequence shown here is derived from an EMBL/GenBank/DDBJ whole genome shotgun (WGS) entry which is preliminary data.</text>
</comment>
<evidence type="ECO:0000313" key="2">
    <source>
        <dbReference type="EMBL" id="KAL1546145.1"/>
    </source>
</evidence>
<keyword evidence="3" id="KW-1185">Reference proteome</keyword>
<gene>
    <name evidence="2" type="ORF">AAHA92_22788</name>
</gene>
<protein>
    <submittedName>
        <fullName evidence="2">Vegetative cell wall protein gp1-like</fullName>
    </submittedName>
</protein>
<dbReference type="Proteomes" id="UP001567538">
    <property type="component" value="Unassembled WGS sequence"/>
</dbReference>
<feature type="compositionally biased region" description="Low complexity" evidence="1">
    <location>
        <begin position="110"/>
        <end position="128"/>
    </location>
</feature>
<evidence type="ECO:0000313" key="3">
    <source>
        <dbReference type="Proteomes" id="UP001567538"/>
    </source>
</evidence>
<accession>A0ABD1GPU3</accession>
<dbReference type="PANTHER" id="PTHR33472">
    <property type="entry name" value="OS01G0106600 PROTEIN"/>
    <property type="match status" value="1"/>
</dbReference>
<feature type="region of interest" description="Disordered" evidence="1">
    <location>
        <begin position="1"/>
        <end position="230"/>
    </location>
</feature>
<dbReference type="EMBL" id="JBEAFC010000008">
    <property type="protein sequence ID" value="KAL1546145.1"/>
    <property type="molecule type" value="Genomic_DNA"/>
</dbReference>
<organism evidence="2 3">
    <name type="scientific">Salvia divinorum</name>
    <name type="common">Maria pastora</name>
    <name type="synonym">Diviner's sage</name>
    <dbReference type="NCBI Taxonomy" id="28513"/>
    <lineage>
        <taxon>Eukaryota</taxon>
        <taxon>Viridiplantae</taxon>
        <taxon>Streptophyta</taxon>
        <taxon>Embryophyta</taxon>
        <taxon>Tracheophyta</taxon>
        <taxon>Spermatophyta</taxon>
        <taxon>Magnoliopsida</taxon>
        <taxon>eudicotyledons</taxon>
        <taxon>Gunneridae</taxon>
        <taxon>Pentapetalae</taxon>
        <taxon>asterids</taxon>
        <taxon>lamiids</taxon>
        <taxon>Lamiales</taxon>
        <taxon>Lamiaceae</taxon>
        <taxon>Nepetoideae</taxon>
        <taxon>Mentheae</taxon>
        <taxon>Salviinae</taxon>
        <taxon>Salvia</taxon>
        <taxon>Salvia subgen. Calosphace</taxon>
    </lineage>
</organism>